<accession>A0AA41YSR5</accession>
<dbReference type="PANTHER" id="PTHR36931">
    <property type="entry name" value="UPF0153 PROTEIN YEIW"/>
    <property type="match status" value="1"/>
</dbReference>
<comment type="caution">
    <text evidence="1">The sequence shown here is derived from an EMBL/GenBank/DDBJ whole genome shotgun (WGS) entry which is preliminary data.</text>
</comment>
<name>A0AA41YSR5_9HYPH</name>
<organism evidence="1 2">
    <name type="scientific">Lichenifustis flavocetrariae</name>
    <dbReference type="NCBI Taxonomy" id="2949735"/>
    <lineage>
        <taxon>Bacteria</taxon>
        <taxon>Pseudomonadati</taxon>
        <taxon>Pseudomonadota</taxon>
        <taxon>Alphaproteobacteria</taxon>
        <taxon>Hyphomicrobiales</taxon>
        <taxon>Lichenihabitantaceae</taxon>
        <taxon>Lichenifustis</taxon>
    </lineage>
</organism>
<dbReference type="RefSeq" id="WP_282584273.1">
    <property type="nucleotide sequence ID" value="NZ_JAMOIM010000004.1"/>
</dbReference>
<sequence length="186" mass="20780">MDFKSAHNSAPLVPGRECGACTMCCKVYRIEALGKPDGVWCTHCVVGSSCKIYPDRPDDCRDFFCLWRTDATLPDSWKPNVSKLTISLFPKNGFLYVQVDPSTPQAWRKEPYFSTLKTWSASLLQRGRHILVFVRDQATLIMPSGPIPIGIMSPDDGFVVRERFTPTGKTFEVERVASTGGQRTAV</sequence>
<keyword evidence="2" id="KW-1185">Reference proteome</keyword>
<dbReference type="PANTHER" id="PTHR36931:SF1">
    <property type="entry name" value="UPF0153 PROTEIN YEIW"/>
    <property type="match status" value="1"/>
</dbReference>
<dbReference type="AlphaFoldDB" id="A0AA41YSR5"/>
<gene>
    <name evidence="1" type="ORF">M8523_07710</name>
</gene>
<proteinExistence type="predicted"/>
<dbReference type="EMBL" id="JAMOIM010000004">
    <property type="protein sequence ID" value="MCW6507904.1"/>
    <property type="molecule type" value="Genomic_DNA"/>
</dbReference>
<dbReference type="InterPro" id="IPR052572">
    <property type="entry name" value="UPF0153_domain"/>
</dbReference>
<evidence type="ECO:0000313" key="1">
    <source>
        <dbReference type="EMBL" id="MCW6507904.1"/>
    </source>
</evidence>
<evidence type="ECO:0000313" key="2">
    <source>
        <dbReference type="Proteomes" id="UP001165667"/>
    </source>
</evidence>
<dbReference type="Proteomes" id="UP001165667">
    <property type="component" value="Unassembled WGS sequence"/>
</dbReference>
<reference evidence="1" key="1">
    <citation type="submission" date="2022-05" db="EMBL/GenBank/DDBJ databases">
        <authorList>
            <person name="Pankratov T."/>
        </authorList>
    </citation>
    <scope>NUCLEOTIDE SEQUENCE</scope>
    <source>
        <strain evidence="1">BP6-180914</strain>
    </source>
</reference>
<protein>
    <submittedName>
        <fullName evidence="1">Uncharacterized protein</fullName>
    </submittedName>
</protein>